<dbReference type="GO" id="GO:0000981">
    <property type="term" value="F:DNA-binding transcription factor activity, RNA polymerase II-specific"/>
    <property type="evidence" value="ECO:0007669"/>
    <property type="project" value="InterPro"/>
</dbReference>
<dbReference type="GO" id="GO:0008270">
    <property type="term" value="F:zinc ion binding"/>
    <property type="evidence" value="ECO:0007669"/>
    <property type="project" value="InterPro"/>
</dbReference>
<dbReference type="InParanoid" id="B8MFG9"/>
<evidence type="ECO:0000313" key="17">
    <source>
        <dbReference type="EMBL" id="EED16703.1"/>
    </source>
</evidence>
<name>B8MFG9_TALSN</name>
<dbReference type="PROSITE" id="PS50048">
    <property type="entry name" value="ZN2_CY6_FUNGAL_2"/>
    <property type="match status" value="1"/>
</dbReference>
<evidence type="ECO:0000256" key="9">
    <source>
        <dbReference type="ARBA" id="ARBA00023015"/>
    </source>
</evidence>
<gene>
    <name evidence="17" type="ORF">TSTA_017770</name>
</gene>
<dbReference type="InterPro" id="IPR007219">
    <property type="entry name" value="XnlR_reg_dom"/>
</dbReference>
<dbReference type="InterPro" id="IPR001138">
    <property type="entry name" value="Zn2Cys6_DnaBD"/>
</dbReference>
<evidence type="ECO:0000256" key="8">
    <source>
        <dbReference type="ARBA" id="ARBA00022989"/>
    </source>
</evidence>
<dbReference type="PhylomeDB" id="B8MFG9"/>
<evidence type="ECO:0000259" key="16">
    <source>
        <dbReference type="PROSITE" id="PS50048"/>
    </source>
</evidence>
<dbReference type="EMBL" id="EQ962656">
    <property type="protein sequence ID" value="EED16703.1"/>
    <property type="molecule type" value="Genomic_DNA"/>
</dbReference>
<dbReference type="Proteomes" id="UP000001745">
    <property type="component" value="Unassembled WGS sequence"/>
</dbReference>
<dbReference type="SMART" id="SM00906">
    <property type="entry name" value="Fungal_trans"/>
    <property type="match status" value="1"/>
</dbReference>
<dbReference type="Pfam" id="PF04082">
    <property type="entry name" value="Fungal_trans"/>
    <property type="match status" value="1"/>
</dbReference>
<keyword evidence="6" id="KW-0479">Metal-binding</keyword>
<comment type="pathway">
    <text evidence="3">Protein modification; protein glycosylation.</text>
</comment>
<evidence type="ECO:0000313" key="18">
    <source>
        <dbReference type="Proteomes" id="UP000001745"/>
    </source>
</evidence>
<feature type="region of interest" description="Disordered" evidence="14">
    <location>
        <begin position="210"/>
        <end position="230"/>
    </location>
</feature>
<dbReference type="AlphaFoldDB" id="B8MFG9"/>
<dbReference type="OrthoDB" id="435881at2759"/>
<keyword evidence="10" id="KW-0238">DNA-binding</keyword>
<keyword evidence="8 15" id="KW-1133">Transmembrane helix</keyword>
<feature type="compositionally biased region" description="Polar residues" evidence="14">
    <location>
        <begin position="219"/>
        <end position="230"/>
    </location>
</feature>
<evidence type="ECO:0000256" key="6">
    <source>
        <dbReference type="ARBA" id="ARBA00022723"/>
    </source>
</evidence>
<keyword evidence="13" id="KW-0539">Nucleus</keyword>
<dbReference type="GO" id="GO:0005634">
    <property type="term" value="C:nucleus"/>
    <property type="evidence" value="ECO:0007669"/>
    <property type="project" value="UniProtKB-SubCell"/>
</dbReference>
<evidence type="ECO:0000256" key="11">
    <source>
        <dbReference type="ARBA" id="ARBA00023136"/>
    </source>
</evidence>
<dbReference type="VEuPathDB" id="FungiDB:TSTA_017770"/>
<keyword evidence="5 15" id="KW-0812">Transmembrane</keyword>
<dbReference type="Gene3D" id="4.10.240.10">
    <property type="entry name" value="Zn(2)-C6 fungal-type DNA-binding domain"/>
    <property type="match status" value="1"/>
</dbReference>
<evidence type="ECO:0000256" key="4">
    <source>
        <dbReference type="ARBA" id="ARBA00009386"/>
    </source>
</evidence>
<dbReference type="RefSeq" id="XP_002483937.1">
    <property type="nucleotide sequence ID" value="XM_002483892.1"/>
</dbReference>
<dbReference type="PANTHER" id="PTHR31001">
    <property type="entry name" value="UNCHARACTERIZED TRANSCRIPTIONAL REGULATORY PROTEIN"/>
    <property type="match status" value="1"/>
</dbReference>
<dbReference type="GeneID" id="8109034"/>
<reference evidence="18" key="1">
    <citation type="journal article" date="2015" name="Genome Announc.">
        <title>Genome sequence of the AIDS-associated pathogen Penicillium marneffei (ATCC18224) and its near taxonomic relative Talaromyces stipitatus (ATCC10500).</title>
        <authorList>
            <person name="Nierman W.C."/>
            <person name="Fedorova-Abrams N.D."/>
            <person name="Andrianopoulos A."/>
        </authorList>
    </citation>
    <scope>NUCLEOTIDE SEQUENCE [LARGE SCALE GENOMIC DNA]</scope>
    <source>
        <strain evidence="18">ATCC 10500 / CBS 375.48 / QM 6759 / NRRL 1006</strain>
    </source>
</reference>
<dbReference type="PANTHER" id="PTHR31001:SF50">
    <property type="entry name" value="ZN(II)2CYS6 TRANSCRIPTION FACTOR (EUROFUNG)"/>
    <property type="match status" value="1"/>
</dbReference>
<feature type="region of interest" description="Disordered" evidence="14">
    <location>
        <begin position="1"/>
        <end position="50"/>
    </location>
</feature>
<dbReference type="UniPathway" id="UPA00378"/>
<dbReference type="STRING" id="441959.B8MFG9"/>
<dbReference type="GO" id="GO:0003677">
    <property type="term" value="F:DNA binding"/>
    <property type="evidence" value="ECO:0007669"/>
    <property type="project" value="UniProtKB-KW"/>
</dbReference>
<feature type="compositionally biased region" description="Low complexity" evidence="14">
    <location>
        <begin position="12"/>
        <end position="25"/>
    </location>
</feature>
<dbReference type="SMART" id="SM00066">
    <property type="entry name" value="GAL4"/>
    <property type="match status" value="1"/>
</dbReference>
<dbReference type="CDD" id="cd00067">
    <property type="entry name" value="GAL4"/>
    <property type="match status" value="1"/>
</dbReference>
<dbReference type="GO" id="GO:0006351">
    <property type="term" value="P:DNA-templated transcription"/>
    <property type="evidence" value="ECO:0007669"/>
    <property type="project" value="InterPro"/>
</dbReference>
<dbReference type="Pfam" id="PF00172">
    <property type="entry name" value="Zn_clus"/>
    <property type="match status" value="1"/>
</dbReference>
<organism evidence="17 18">
    <name type="scientific">Talaromyces stipitatus (strain ATCC 10500 / CBS 375.48 / QM 6759 / NRRL 1006)</name>
    <name type="common">Penicillium stipitatum</name>
    <dbReference type="NCBI Taxonomy" id="441959"/>
    <lineage>
        <taxon>Eukaryota</taxon>
        <taxon>Fungi</taxon>
        <taxon>Dikarya</taxon>
        <taxon>Ascomycota</taxon>
        <taxon>Pezizomycotina</taxon>
        <taxon>Eurotiomycetes</taxon>
        <taxon>Eurotiomycetidae</taxon>
        <taxon>Eurotiales</taxon>
        <taxon>Trichocomaceae</taxon>
        <taxon>Talaromyces</taxon>
        <taxon>Talaromyces sect. Talaromyces</taxon>
    </lineage>
</organism>
<feature type="transmembrane region" description="Helical" evidence="15">
    <location>
        <begin position="1003"/>
        <end position="1027"/>
    </location>
</feature>
<feature type="compositionally biased region" description="Polar residues" evidence="14">
    <location>
        <begin position="915"/>
        <end position="933"/>
    </location>
</feature>
<comment type="subcellular location">
    <subcellularLocation>
        <location evidence="2">Endoplasmic reticulum membrane</location>
        <topology evidence="2">Multi-pass membrane protein</topology>
    </subcellularLocation>
    <subcellularLocation>
        <location evidence="1">Nucleus</location>
    </subcellularLocation>
</comment>
<dbReference type="Pfam" id="PF02109">
    <property type="entry name" value="DAD"/>
    <property type="match status" value="1"/>
</dbReference>
<feature type="region of interest" description="Disordered" evidence="14">
    <location>
        <begin position="683"/>
        <end position="756"/>
    </location>
</feature>
<feature type="region of interest" description="Disordered" evidence="14">
    <location>
        <begin position="915"/>
        <end position="974"/>
    </location>
</feature>
<evidence type="ECO:0000256" key="13">
    <source>
        <dbReference type="ARBA" id="ARBA00023242"/>
    </source>
</evidence>
<feature type="transmembrane region" description="Helical" evidence="15">
    <location>
        <begin position="1092"/>
        <end position="1110"/>
    </location>
</feature>
<evidence type="ECO:0000256" key="1">
    <source>
        <dbReference type="ARBA" id="ARBA00004123"/>
    </source>
</evidence>
<feature type="domain" description="Zn(2)-C6 fungal-type" evidence="16">
    <location>
        <begin position="53"/>
        <end position="82"/>
    </location>
</feature>
<evidence type="ECO:0000256" key="2">
    <source>
        <dbReference type="ARBA" id="ARBA00004477"/>
    </source>
</evidence>
<dbReference type="PROSITE" id="PS00463">
    <property type="entry name" value="ZN2_CY6_FUNGAL_1"/>
    <property type="match status" value="1"/>
</dbReference>
<feature type="transmembrane region" description="Helical" evidence="15">
    <location>
        <begin position="1033"/>
        <end position="1051"/>
    </location>
</feature>
<dbReference type="InterPro" id="IPR036864">
    <property type="entry name" value="Zn2-C6_fun-type_DNA-bd_sf"/>
</dbReference>
<evidence type="ECO:0000256" key="10">
    <source>
        <dbReference type="ARBA" id="ARBA00023125"/>
    </source>
</evidence>
<keyword evidence="12" id="KW-0804">Transcription</keyword>
<keyword evidence="9" id="KW-0805">Transcription regulation</keyword>
<dbReference type="CDD" id="cd12148">
    <property type="entry name" value="fungal_TF_MHR"/>
    <property type="match status" value="1"/>
</dbReference>
<feature type="compositionally biased region" description="Low complexity" evidence="14">
    <location>
        <begin position="942"/>
        <end position="974"/>
    </location>
</feature>
<dbReference type="GO" id="GO:0008250">
    <property type="term" value="C:oligosaccharyltransferase complex"/>
    <property type="evidence" value="ECO:0007669"/>
    <property type="project" value="InterPro"/>
</dbReference>
<proteinExistence type="inferred from homology"/>
<dbReference type="eggNOG" id="KOG1746">
    <property type="taxonomic scope" value="Eukaryota"/>
</dbReference>
<evidence type="ECO:0000256" key="3">
    <source>
        <dbReference type="ARBA" id="ARBA00004922"/>
    </source>
</evidence>
<keyword evidence="18" id="KW-1185">Reference proteome</keyword>
<evidence type="ECO:0000256" key="7">
    <source>
        <dbReference type="ARBA" id="ARBA00022824"/>
    </source>
</evidence>
<dbReference type="HOGENOM" id="CLU_004083_7_3_1"/>
<comment type="similarity">
    <text evidence="4">Belongs to the DAD/OST2 family.</text>
</comment>
<dbReference type="SUPFAM" id="SSF57701">
    <property type="entry name" value="Zn2/Cys6 DNA-binding domain"/>
    <property type="match status" value="1"/>
</dbReference>
<feature type="compositionally biased region" description="Low complexity" evidence="14">
    <location>
        <begin position="689"/>
        <end position="704"/>
    </location>
</feature>
<sequence length="1111" mass="123239">MSSDAPPHAAGYTTYPSSSAPSATSNPDRNANPATLSETSGAVAPDSNLNPRSCVTCRRRKVRCNKREPCSNCVKAGIDCIFPGPGRAPRKQRRPPDVEVLSRLRRLEGVVESLGGTEAIEKLIAAKLAADSDPTKTASHPQAPAGESVNLSKDSSASTQAIWNLSSTRNSEVYEELGRLVIDDSKSAYVSDRFWSSVGNQIEELEGILDSESEEDVENMTSPEDASQSPNTYSHDAFIFGYNSLAKSLRNYHPSPTQVFILWKTYEQNIAPLLTIVYKPTIRNLIVNAAMNQDPVDKNSEALLFAIYFATVISMTPEQCLAEIGDDRDSAINRFRFATEQALARANLLNSRNINLLQAAVLFISSVHKVDNGRFVWSMSSILLRLATGLGLHRDGTNFGLTPFETEMRRRLWWHIVIVDARTAEDHGTEPMINESMYDTRLPLHINDDDISPESKTFPSERAAFTDMTFTLIRCHVSQRYRHLIHFSTGKNSVGPTLEERKRTVERLHDTLNESFVQHCDMQEPFQWACATMARLVVAKLWLVVHHPMIKNNLTSLSPEDRNRILLTSIEVIEFTRLMETSESTRRWSWLFGSYVQWHAIAFVLAELCVRPRCPGVDRAWLAIDSTFHEWERRAQGKKGPLWRPLKKLYNKAQTFRTNTYGARDIGCTTMQSPFKGLDQNIPTIPLNQQQPLPSQIPQPEQQQWNTGTNSNGPYHLDGKSSQFSSPGQTFPDSGQNVSTSATFNPAPPRDNMDTANKAIPQFNLDFSKSIPDIMNDFMPTYTMAIGDSSADNIMNTNPINTIPTNGTNNTRTSAFPPSSNALNNNLNPNDNVWSQELPNAFGMPLNWDRLDDVMRDFQHEFEKAAGPDSGNGQWVTMLSDAANKIAQYTEDTQLQLIFRPAPSYLCNRTSNSIEHYKSEPSNTSSRSTNITDTMAPKRQQATSSSAAALTPTTGSSTPSSSSTSAAPTTTTATVPLSPKASVAEIAQHILNRYFAQTSQRTFLLDAFMVYLVLVGGIQFVYCVVAGNYPFNAFLAGFSAAVGQFVLTASLRMQTASSSSSTNVSLSSKGKLQTTTSEQDSGIQEISHERAFADYIFGSLILHFFCINFIN</sequence>
<feature type="region of interest" description="Disordered" evidence="14">
    <location>
        <begin position="132"/>
        <end position="153"/>
    </location>
</feature>
<keyword evidence="11 15" id="KW-0472">Membrane</keyword>
<feature type="region of interest" description="Disordered" evidence="14">
    <location>
        <begin position="1060"/>
        <end position="1080"/>
    </location>
</feature>
<feature type="compositionally biased region" description="Polar residues" evidence="14">
    <location>
        <begin position="1070"/>
        <end position="1080"/>
    </location>
</feature>
<feature type="compositionally biased region" description="Polar residues" evidence="14">
    <location>
        <begin position="720"/>
        <end position="744"/>
    </location>
</feature>
<evidence type="ECO:0000256" key="12">
    <source>
        <dbReference type="ARBA" id="ARBA00023163"/>
    </source>
</evidence>
<evidence type="ECO:0000256" key="14">
    <source>
        <dbReference type="SAM" id="MobiDB-lite"/>
    </source>
</evidence>
<dbReference type="InterPro" id="IPR003038">
    <property type="entry name" value="DAD/Ost2"/>
</dbReference>
<protein>
    <submittedName>
        <fullName evidence="17">C6 transcription factor, putative</fullName>
    </submittedName>
</protein>
<keyword evidence="7" id="KW-0256">Endoplasmic reticulum</keyword>
<accession>B8MFG9</accession>
<dbReference type="InterPro" id="IPR050613">
    <property type="entry name" value="Sec_Metabolite_Reg"/>
</dbReference>
<evidence type="ECO:0000256" key="15">
    <source>
        <dbReference type="SAM" id="Phobius"/>
    </source>
</evidence>
<evidence type="ECO:0000256" key="5">
    <source>
        <dbReference type="ARBA" id="ARBA00022692"/>
    </source>
</evidence>
<feature type="compositionally biased region" description="Polar residues" evidence="14">
    <location>
        <begin position="26"/>
        <end position="40"/>
    </location>
</feature>